<sequence length="257" mass="26925">MNQSVMSDSSPTVRLPNLALASSIQSLPHVGLPAAPTQDNKQDDNVRSLRDDVDGGWSWVVMVSVAFTFFISNGYGYTFGVFYLPILETFEEGETMTSVVGSIYIGLSQLAGILASVLCDKINCRMTCIIGSVATAVGLGCSTFATSCTFLIISMGIIAGDTAIMAETVKTEYLGTAMGVLVCASGIGFAFGPLLGGLIFSLTGAYAKAMQTAGGSLLASTLLMFLVKVKVKCTETRPGSTTSVDDVELEKDPNNSD</sequence>
<reference evidence="4" key="1">
    <citation type="submission" date="2025-08" db="UniProtKB">
        <authorList>
            <consortium name="RefSeq"/>
        </authorList>
    </citation>
    <scope>IDENTIFICATION</scope>
    <source>
        <tissue evidence="4">Gonads</tissue>
    </source>
</reference>
<dbReference type="Proteomes" id="UP000085678">
    <property type="component" value="Unplaced"/>
</dbReference>
<dbReference type="PANTHER" id="PTHR11360">
    <property type="entry name" value="MONOCARBOXYLATE TRANSPORTER"/>
    <property type="match status" value="1"/>
</dbReference>
<keyword evidence="2" id="KW-1133">Transmembrane helix</keyword>
<proteinExistence type="predicted"/>
<evidence type="ECO:0000313" key="4">
    <source>
        <dbReference type="RefSeq" id="XP_013389633.1"/>
    </source>
</evidence>
<dbReference type="InterPro" id="IPR011701">
    <property type="entry name" value="MFS"/>
</dbReference>
<feature type="region of interest" description="Disordered" evidence="1">
    <location>
        <begin position="236"/>
        <end position="257"/>
    </location>
</feature>
<dbReference type="SUPFAM" id="SSF103473">
    <property type="entry name" value="MFS general substrate transporter"/>
    <property type="match status" value="1"/>
</dbReference>
<organism evidence="3 4">
    <name type="scientific">Lingula anatina</name>
    <name type="common">Brachiopod</name>
    <name type="synonym">Lingula unguis</name>
    <dbReference type="NCBI Taxonomy" id="7574"/>
    <lineage>
        <taxon>Eukaryota</taxon>
        <taxon>Metazoa</taxon>
        <taxon>Spiralia</taxon>
        <taxon>Lophotrochozoa</taxon>
        <taxon>Brachiopoda</taxon>
        <taxon>Linguliformea</taxon>
        <taxon>Lingulata</taxon>
        <taxon>Lingulida</taxon>
        <taxon>Linguloidea</taxon>
        <taxon>Lingulidae</taxon>
        <taxon>Lingula</taxon>
    </lineage>
</organism>
<dbReference type="RefSeq" id="XP_013389633.1">
    <property type="nucleotide sequence ID" value="XM_013534179.2"/>
</dbReference>
<evidence type="ECO:0000256" key="2">
    <source>
        <dbReference type="SAM" id="Phobius"/>
    </source>
</evidence>
<keyword evidence="2" id="KW-0472">Membrane</keyword>
<evidence type="ECO:0000313" key="3">
    <source>
        <dbReference type="Proteomes" id="UP000085678"/>
    </source>
</evidence>
<feature type="transmembrane region" description="Helical" evidence="2">
    <location>
        <begin position="173"/>
        <end position="200"/>
    </location>
</feature>
<accession>A0A1S3HUD7</accession>
<feature type="transmembrane region" description="Helical" evidence="2">
    <location>
        <begin position="57"/>
        <end position="84"/>
    </location>
</feature>
<dbReference type="OrthoDB" id="6111965at2759"/>
<dbReference type="PANTHER" id="PTHR11360:SF260">
    <property type="entry name" value="MFS DOMAIN-CONTAINING PROTEIN"/>
    <property type="match status" value="1"/>
</dbReference>
<name>A0A1S3HUD7_LINAN</name>
<dbReference type="Gene3D" id="1.20.1250.20">
    <property type="entry name" value="MFS general substrate transporter like domains"/>
    <property type="match status" value="1"/>
</dbReference>
<keyword evidence="2" id="KW-0812">Transmembrane</keyword>
<dbReference type="Pfam" id="PF07690">
    <property type="entry name" value="MFS_1"/>
    <property type="match status" value="1"/>
</dbReference>
<keyword evidence="3" id="KW-1185">Reference proteome</keyword>
<feature type="transmembrane region" description="Helical" evidence="2">
    <location>
        <begin position="96"/>
        <end position="117"/>
    </location>
</feature>
<evidence type="ECO:0000256" key="1">
    <source>
        <dbReference type="SAM" id="MobiDB-lite"/>
    </source>
</evidence>
<feature type="transmembrane region" description="Helical" evidence="2">
    <location>
        <begin position="129"/>
        <end position="153"/>
    </location>
</feature>
<protein>
    <submittedName>
        <fullName evidence="4">Monocarboxylate transporter 13-like isoform X2</fullName>
    </submittedName>
</protein>
<dbReference type="InterPro" id="IPR036259">
    <property type="entry name" value="MFS_trans_sf"/>
</dbReference>
<gene>
    <name evidence="4" type="primary">LOC106158261</name>
</gene>
<dbReference type="GO" id="GO:0008028">
    <property type="term" value="F:monocarboxylic acid transmembrane transporter activity"/>
    <property type="evidence" value="ECO:0007669"/>
    <property type="project" value="TreeGrafter"/>
</dbReference>
<dbReference type="InterPro" id="IPR050327">
    <property type="entry name" value="Proton-linked_MCT"/>
</dbReference>
<dbReference type="GeneID" id="106158261"/>
<dbReference type="AlphaFoldDB" id="A0A1S3HUD7"/>